<dbReference type="InterPro" id="IPR011323">
    <property type="entry name" value="Mss4/transl-control_tumour"/>
</dbReference>
<dbReference type="AlphaFoldDB" id="A0A8C7MDF5"/>
<evidence type="ECO:0000313" key="2">
    <source>
        <dbReference type="Ensembl" id="ENSOKIP00005046576.1"/>
    </source>
</evidence>
<dbReference type="InterPro" id="IPR018105">
    <property type="entry name" value="Translational_control_tumour_p"/>
</dbReference>
<evidence type="ECO:0000256" key="1">
    <source>
        <dbReference type="SAM" id="SignalP"/>
    </source>
</evidence>
<dbReference type="Gene3D" id="2.170.150.10">
    <property type="entry name" value="Metal Binding Protein, Guanine Nucleotide Exchange Factor, Chain A"/>
    <property type="match status" value="1"/>
</dbReference>
<organism evidence="2 3">
    <name type="scientific">Oncorhynchus kisutch</name>
    <name type="common">Coho salmon</name>
    <name type="synonym">Salmo kisutch</name>
    <dbReference type="NCBI Taxonomy" id="8019"/>
    <lineage>
        <taxon>Eukaryota</taxon>
        <taxon>Metazoa</taxon>
        <taxon>Chordata</taxon>
        <taxon>Craniata</taxon>
        <taxon>Vertebrata</taxon>
        <taxon>Euteleostomi</taxon>
        <taxon>Actinopterygii</taxon>
        <taxon>Neopterygii</taxon>
        <taxon>Teleostei</taxon>
        <taxon>Protacanthopterygii</taxon>
        <taxon>Salmoniformes</taxon>
        <taxon>Salmonidae</taxon>
        <taxon>Salmoninae</taxon>
        <taxon>Oncorhynchus</taxon>
    </lineage>
</organism>
<feature type="chain" id="PRO_5034600080" evidence="1">
    <location>
        <begin position="21"/>
        <end position="143"/>
    </location>
</feature>
<name>A0A8C7MDF5_ONCKI</name>
<proteinExistence type="predicted"/>
<sequence>MWFQFILFLLQGMKFQGKDASPMQTARGILHHGLIRGIYRGLHEGVSVLVRGVCVMLGLTYQSPFAPRKAVIVNLKQCMCAHTIKAKLEENNPDGVKPFTTGAQEEIKMIMGNMKNYQVTNYIYYRLIAQLVTHVLPELAGYS</sequence>
<dbReference type="InterPro" id="IPR011057">
    <property type="entry name" value="Mss4-like_sf"/>
</dbReference>
<keyword evidence="1" id="KW-0732">Signal</keyword>
<accession>A0A8C7MDF5</accession>
<dbReference type="SUPFAM" id="SSF51316">
    <property type="entry name" value="Mss4-like"/>
    <property type="match status" value="1"/>
</dbReference>
<dbReference type="Ensembl" id="ENSOKIT00005049137.1">
    <property type="protein sequence ID" value="ENSOKIP00005046576.1"/>
    <property type="gene ID" value="ENSOKIG00005019628.1"/>
</dbReference>
<dbReference type="Pfam" id="PF00838">
    <property type="entry name" value="TCTP"/>
    <property type="match status" value="1"/>
</dbReference>
<dbReference type="Proteomes" id="UP000694557">
    <property type="component" value="Unassembled WGS sequence"/>
</dbReference>
<feature type="signal peptide" evidence="1">
    <location>
        <begin position="1"/>
        <end position="20"/>
    </location>
</feature>
<keyword evidence="3" id="KW-1185">Reference proteome</keyword>
<protein>
    <submittedName>
        <fullName evidence="2">Uncharacterized protein</fullName>
    </submittedName>
</protein>
<evidence type="ECO:0000313" key="3">
    <source>
        <dbReference type="Proteomes" id="UP000694557"/>
    </source>
</evidence>
<reference evidence="2" key="1">
    <citation type="submission" date="2025-08" db="UniProtKB">
        <authorList>
            <consortium name="Ensembl"/>
        </authorList>
    </citation>
    <scope>IDENTIFICATION</scope>
</reference>
<reference evidence="2" key="2">
    <citation type="submission" date="2025-09" db="UniProtKB">
        <authorList>
            <consortium name="Ensembl"/>
        </authorList>
    </citation>
    <scope>IDENTIFICATION</scope>
</reference>